<dbReference type="InterPro" id="IPR008928">
    <property type="entry name" value="6-hairpin_glycosidase_sf"/>
</dbReference>
<organism evidence="2">
    <name type="scientific">hydrothermal vent metagenome</name>
    <dbReference type="NCBI Taxonomy" id="652676"/>
    <lineage>
        <taxon>unclassified sequences</taxon>
        <taxon>metagenomes</taxon>
        <taxon>ecological metagenomes</taxon>
    </lineage>
</organism>
<dbReference type="GO" id="GO:0004339">
    <property type="term" value="F:glucan 1,4-alpha-glucosidase activity"/>
    <property type="evidence" value="ECO:0007669"/>
    <property type="project" value="UniProtKB-EC"/>
</dbReference>
<dbReference type="EC" id="3.2.1.3" evidence="2"/>
<gene>
    <name evidence="2" type="ORF">MNBD_ACTINO01-2431</name>
</gene>
<dbReference type="PANTHER" id="PTHR31616:SF0">
    <property type="entry name" value="GLUCAN 1,4-ALPHA-GLUCOSIDASE"/>
    <property type="match status" value="1"/>
</dbReference>
<dbReference type="AlphaFoldDB" id="A0A3B0RF03"/>
<evidence type="ECO:0000313" key="2">
    <source>
        <dbReference type="EMBL" id="VAV91540.1"/>
    </source>
</evidence>
<dbReference type="InterPro" id="IPR012341">
    <property type="entry name" value="6hp_glycosidase-like_sf"/>
</dbReference>
<dbReference type="SUPFAM" id="SSF48208">
    <property type="entry name" value="Six-hairpin glycosidases"/>
    <property type="match status" value="1"/>
</dbReference>
<sequence>MSSLIDSSIEVIAQNQASSGAYIAAPGYGTYAYSWIRDGAFVAAAMDAYDRRDSAEAFHRWVTRTIENHAHKIQRLEHRAGDSRNDRLDTLDDTTALHTRYTVEGEEGNDNWGNFQLDGYGFWLSSITRHITTSSADPEQYHDAMNLVCRYLTLTWERPCFDCWEEYPTYRHSTTWAAIAKGLSDAGRLLNDNSAIATSDDIVKRLNDGLRPDGAMLKFVPGRTTHPSDNQPPQRTGQAIAGHERIGRLLSPAAIDGSALLVLGSFGPFSRTHPIVSDTLRAIESSLVVDGGVHRYLDDEYYGGGLWIVLAGALACVQASRDPQRARTTIRWIESQTDSAGNLGEQTSSDLRRPESLQPWIQRWGPPATPLLWSHAMYLLAADASPHVPPVST</sequence>
<dbReference type="Pfam" id="PF00723">
    <property type="entry name" value="Glyco_hydro_15"/>
    <property type="match status" value="1"/>
</dbReference>
<dbReference type="EMBL" id="UOEI01000063">
    <property type="protein sequence ID" value="VAV91540.1"/>
    <property type="molecule type" value="Genomic_DNA"/>
</dbReference>
<name>A0A3B0RF03_9ZZZZ</name>
<dbReference type="PANTHER" id="PTHR31616">
    <property type="entry name" value="TREHALASE"/>
    <property type="match status" value="1"/>
</dbReference>
<feature type="domain" description="GH15-like" evidence="1">
    <location>
        <begin position="9"/>
        <end position="302"/>
    </location>
</feature>
<keyword evidence="2" id="KW-0326">Glycosidase</keyword>
<reference evidence="2" key="1">
    <citation type="submission" date="2018-06" db="EMBL/GenBank/DDBJ databases">
        <authorList>
            <person name="Zhirakovskaya E."/>
        </authorList>
    </citation>
    <scope>NUCLEOTIDE SEQUENCE</scope>
</reference>
<proteinExistence type="predicted"/>
<dbReference type="Gene3D" id="1.50.10.10">
    <property type="match status" value="1"/>
</dbReference>
<dbReference type="GO" id="GO:0005975">
    <property type="term" value="P:carbohydrate metabolic process"/>
    <property type="evidence" value="ECO:0007669"/>
    <property type="project" value="InterPro"/>
</dbReference>
<dbReference type="InterPro" id="IPR011613">
    <property type="entry name" value="GH15-like"/>
</dbReference>
<evidence type="ECO:0000259" key="1">
    <source>
        <dbReference type="Pfam" id="PF00723"/>
    </source>
</evidence>
<protein>
    <submittedName>
        <fullName evidence="2">Glucoamylase</fullName>
        <ecNumber evidence="2">3.2.1.3</ecNumber>
    </submittedName>
</protein>
<keyword evidence="2" id="KW-0378">Hydrolase</keyword>
<accession>A0A3B0RF03</accession>